<name>A0A0C3BP63_SERVB</name>
<evidence type="ECO:0000313" key="9">
    <source>
        <dbReference type="Proteomes" id="UP000054097"/>
    </source>
</evidence>
<feature type="domain" description="BHLH" evidence="7">
    <location>
        <begin position="245"/>
        <end position="332"/>
    </location>
</feature>
<dbReference type="PANTHER" id="PTHR15741:SF27">
    <property type="entry name" value="TRANSCRIPTION FACTOR AP-4"/>
    <property type="match status" value="1"/>
</dbReference>
<dbReference type="GO" id="GO:0000981">
    <property type="term" value="F:DNA-binding transcription factor activity, RNA polymerase II-specific"/>
    <property type="evidence" value="ECO:0007669"/>
    <property type="project" value="TreeGrafter"/>
</dbReference>
<dbReference type="Proteomes" id="UP000054097">
    <property type="component" value="Unassembled WGS sequence"/>
</dbReference>
<dbReference type="AlphaFoldDB" id="A0A0C3BP63"/>
<dbReference type="STRING" id="933852.A0A0C3BP63"/>
<dbReference type="OrthoDB" id="5778525at2759"/>
<keyword evidence="5" id="KW-0539">Nucleus</keyword>
<dbReference type="EMBL" id="KN824278">
    <property type="protein sequence ID" value="KIM33226.1"/>
    <property type="molecule type" value="Genomic_DNA"/>
</dbReference>
<evidence type="ECO:0000313" key="8">
    <source>
        <dbReference type="EMBL" id="KIM33226.1"/>
    </source>
</evidence>
<feature type="compositionally biased region" description="Basic and acidic residues" evidence="6">
    <location>
        <begin position="157"/>
        <end position="167"/>
    </location>
</feature>
<keyword evidence="2" id="KW-0805">Transcription regulation</keyword>
<accession>A0A0C3BP63</accession>
<proteinExistence type="predicted"/>
<feature type="compositionally biased region" description="Low complexity" evidence="6">
    <location>
        <begin position="189"/>
        <end position="204"/>
    </location>
</feature>
<evidence type="ECO:0000256" key="4">
    <source>
        <dbReference type="ARBA" id="ARBA00023163"/>
    </source>
</evidence>
<feature type="compositionally biased region" description="Low complexity" evidence="6">
    <location>
        <begin position="211"/>
        <end position="235"/>
    </location>
</feature>
<dbReference type="PROSITE" id="PS50888">
    <property type="entry name" value="BHLH"/>
    <property type="match status" value="1"/>
</dbReference>
<dbReference type="InterPro" id="IPR052207">
    <property type="entry name" value="Max-like/E-box_TFs"/>
</dbReference>
<feature type="compositionally biased region" description="Acidic residues" evidence="6">
    <location>
        <begin position="376"/>
        <end position="392"/>
    </location>
</feature>
<evidence type="ECO:0000256" key="2">
    <source>
        <dbReference type="ARBA" id="ARBA00023015"/>
    </source>
</evidence>
<dbReference type="InterPro" id="IPR036638">
    <property type="entry name" value="HLH_DNA-bd_sf"/>
</dbReference>
<evidence type="ECO:0000256" key="6">
    <source>
        <dbReference type="SAM" id="MobiDB-lite"/>
    </source>
</evidence>
<evidence type="ECO:0000259" key="7">
    <source>
        <dbReference type="PROSITE" id="PS50888"/>
    </source>
</evidence>
<gene>
    <name evidence="8" type="ORF">M408DRAFT_326012</name>
</gene>
<evidence type="ECO:0000256" key="1">
    <source>
        <dbReference type="ARBA" id="ARBA00004123"/>
    </source>
</evidence>
<keyword evidence="9" id="KW-1185">Reference proteome</keyword>
<feature type="region of interest" description="Disordered" evidence="6">
    <location>
        <begin position="367"/>
        <end position="392"/>
    </location>
</feature>
<organism evidence="8 9">
    <name type="scientific">Serendipita vermifera MAFF 305830</name>
    <dbReference type="NCBI Taxonomy" id="933852"/>
    <lineage>
        <taxon>Eukaryota</taxon>
        <taxon>Fungi</taxon>
        <taxon>Dikarya</taxon>
        <taxon>Basidiomycota</taxon>
        <taxon>Agaricomycotina</taxon>
        <taxon>Agaricomycetes</taxon>
        <taxon>Sebacinales</taxon>
        <taxon>Serendipitaceae</taxon>
        <taxon>Serendipita</taxon>
    </lineage>
</organism>
<evidence type="ECO:0000256" key="3">
    <source>
        <dbReference type="ARBA" id="ARBA00023125"/>
    </source>
</evidence>
<keyword evidence="4" id="KW-0804">Transcription</keyword>
<dbReference type="GO" id="GO:0046983">
    <property type="term" value="F:protein dimerization activity"/>
    <property type="evidence" value="ECO:0007669"/>
    <property type="project" value="InterPro"/>
</dbReference>
<protein>
    <recommendedName>
        <fullName evidence="7">BHLH domain-containing protein</fullName>
    </recommendedName>
</protein>
<sequence length="392" mass="42649">MAGRPHLNTSNLNMHNNVEEEVLFNPAEHKDLAHFFTQVDQTETFALTANEWLGIRSGGQQFNPVGSVGPLPSRPNSALTSATRSLMAINTPVSSISPSSNLQNTNGQDVLAQQSNSVRAWRPHEVPFDPSVHSYSSNEHEIRRRASSSSSNYHMGNTRDRSSDAAGHRKRPAPTAYVESLPSNKRPRSVSNSHSHPHSYSDPSTIQLPNGSGPSSASGSSATNQQQQQQQQQQQHKPPLLTAQQKKANHILSEQKRRAKIRRGYEALCDVVPNLRSAILAEQEAMDSKKKRGKAKGTVAAASAAGDGLDGRAGPKSESVVLTETIDHMELLAARKDELLARLAKAQSHFPPGQNVINAEASAIWEKEWDGGTGIEDGEEDDEDDDEDEDTA</sequence>
<keyword evidence="3" id="KW-0238">DNA-binding</keyword>
<dbReference type="SUPFAM" id="SSF47459">
    <property type="entry name" value="HLH, helix-loop-helix DNA-binding domain"/>
    <property type="match status" value="1"/>
</dbReference>
<dbReference type="HOGENOM" id="CLU_051713_0_0_1"/>
<dbReference type="InterPro" id="IPR011598">
    <property type="entry name" value="bHLH_dom"/>
</dbReference>
<reference evidence="8 9" key="1">
    <citation type="submission" date="2014-04" db="EMBL/GenBank/DDBJ databases">
        <authorList>
            <consortium name="DOE Joint Genome Institute"/>
            <person name="Kuo A."/>
            <person name="Zuccaro A."/>
            <person name="Kohler A."/>
            <person name="Nagy L.G."/>
            <person name="Floudas D."/>
            <person name="Copeland A."/>
            <person name="Barry K.W."/>
            <person name="Cichocki N."/>
            <person name="Veneault-Fourrey C."/>
            <person name="LaButti K."/>
            <person name="Lindquist E.A."/>
            <person name="Lipzen A."/>
            <person name="Lundell T."/>
            <person name="Morin E."/>
            <person name="Murat C."/>
            <person name="Sun H."/>
            <person name="Tunlid A."/>
            <person name="Henrissat B."/>
            <person name="Grigoriev I.V."/>
            <person name="Hibbett D.S."/>
            <person name="Martin F."/>
            <person name="Nordberg H.P."/>
            <person name="Cantor M.N."/>
            <person name="Hua S.X."/>
        </authorList>
    </citation>
    <scope>NUCLEOTIDE SEQUENCE [LARGE SCALE GENOMIC DNA]</scope>
    <source>
        <strain evidence="8 9">MAFF 305830</strain>
    </source>
</reference>
<dbReference type="PANTHER" id="PTHR15741">
    <property type="entry name" value="BASIC HELIX-LOOP-HELIX ZIP TRANSCRIPTION FACTOR"/>
    <property type="match status" value="1"/>
</dbReference>
<evidence type="ECO:0000256" key="5">
    <source>
        <dbReference type="ARBA" id="ARBA00023242"/>
    </source>
</evidence>
<feature type="region of interest" description="Disordered" evidence="6">
    <location>
        <begin position="124"/>
        <end position="239"/>
    </location>
</feature>
<dbReference type="GO" id="GO:0000978">
    <property type="term" value="F:RNA polymerase II cis-regulatory region sequence-specific DNA binding"/>
    <property type="evidence" value="ECO:0007669"/>
    <property type="project" value="TreeGrafter"/>
</dbReference>
<comment type="subcellular location">
    <subcellularLocation>
        <location evidence="1">Nucleus</location>
    </subcellularLocation>
</comment>
<dbReference type="GO" id="GO:0005634">
    <property type="term" value="C:nucleus"/>
    <property type="evidence" value="ECO:0007669"/>
    <property type="project" value="UniProtKB-SubCell"/>
</dbReference>
<reference evidence="9" key="2">
    <citation type="submission" date="2015-01" db="EMBL/GenBank/DDBJ databases">
        <title>Evolutionary Origins and Diversification of the Mycorrhizal Mutualists.</title>
        <authorList>
            <consortium name="DOE Joint Genome Institute"/>
            <consortium name="Mycorrhizal Genomics Consortium"/>
            <person name="Kohler A."/>
            <person name="Kuo A."/>
            <person name="Nagy L.G."/>
            <person name="Floudas D."/>
            <person name="Copeland A."/>
            <person name="Barry K.W."/>
            <person name="Cichocki N."/>
            <person name="Veneault-Fourrey C."/>
            <person name="LaButti K."/>
            <person name="Lindquist E.A."/>
            <person name="Lipzen A."/>
            <person name="Lundell T."/>
            <person name="Morin E."/>
            <person name="Murat C."/>
            <person name="Riley R."/>
            <person name="Ohm R."/>
            <person name="Sun H."/>
            <person name="Tunlid A."/>
            <person name="Henrissat B."/>
            <person name="Grigoriev I.V."/>
            <person name="Hibbett D.S."/>
            <person name="Martin F."/>
        </authorList>
    </citation>
    <scope>NUCLEOTIDE SEQUENCE [LARGE SCALE GENOMIC DNA]</scope>
    <source>
        <strain evidence="9">MAFF 305830</strain>
    </source>
</reference>
<dbReference type="Gene3D" id="4.10.280.10">
    <property type="entry name" value="Helix-loop-helix DNA-binding domain"/>
    <property type="match status" value="1"/>
</dbReference>